<dbReference type="PANTHER" id="PTHR30193">
    <property type="entry name" value="ABC TRANSPORTER PERMEASE PROTEIN"/>
    <property type="match status" value="1"/>
</dbReference>
<dbReference type="InterPro" id="IPR000515">
    <property type="entry name" value="MetI-like"/>
</dbReference>
<organism evidence="9 10">
    <name type="scientific">Priestia megaterium</name>
    <name type="common">Bacillus megaterium</name>
    <dbReference type="NCBI Taxonomy" id="1404"/>
    <lineage>
        <taxon>Bacteria</taxon>
        <taxon>Bacillati</taxon>
        <taxon>Bacillota</taxon>
        <taxon>Bacilli</taxon>
        <taxon>Bacillales</taxon>
        <taxon>Bacillaceae</taxon>
        <taxon>Priestia</taxon>
    </lineage>
</organism>
<evidence type="ECO:0000259" key="8">
    <source>
        <dbReference type="PROSITE" id="PS50928"/>
    </source>
</evidence>
<dbReference type="InterPro" id="IPR051393">
    <property type="entry name" value="ABC_transporter_permease"/>
</dbReference>
<evidence type="ECO:0000256" key="2">
    <source>
        <dbReference type="ARBA" id="ARBA00022448"/>
    </source>
</evidence>
<proteinExistence type="inferred from homology"/>
<comment type="subcellular location">
    <subcellularLocation>
        <location evidence="1 7">Cell membrane</location>
        <topology evidence="1 7">Multi-pass membrane protein</topology>
    </subcellularLocation>
</comment>
<dbReference type="PANTHER" id="PTHR30193:SF37">
    <property type="entry name" value="INNER MEMBRANE ABC TRANSPORTER PERMEASE PROTEIN YCJO"/>
    <property type="match status" value="1"/>
</dbReference>
<gene>
    <name evidence="9" type="ORF">HFZ78_11050</name>
</gene>
<dbReference type="PROSITE" id="PS50928">
    <property type="entry name" value="ABC_TM1"/>
    <property type="match status" value="1"/>
</dbReference>
<reference evidence="9 10" key="2">
    <citation type="submission" date="2020-04" db="EMBL/GenBank/DDBJ databases">
        <authorList>
            <person name="Fomenkov A."/>
            <person name="Anton B.P."/>
            <person name="Roberts R.J."/>
        </authorList>
    </citation>
    <scope>NUCLEOTIDE SEQUENCE [LARGE SCALE GENOMIC DNA]</scope>
    <source>
        <strain evidence="9 10">S2</strain>
    </source>
</reference>
<keyword evidence="6 7" id="KW-0472">Membrane</keyword>
<keyword evidence="4 7" id="KW-0812">Transmembrane</keyword>
<evidence type="ECO:0000256" key="6">
    <source>
        <dbReference type="ARBA" id="ARBA00023136"/>
    </source>
</evidence>
<name>A0A6H1P1M2_PRIMG</name>
<feature type="transmembrane region" description="Helical" evidence="7">
    <location>
        <begin position="226"/>
        <end position="247"/>
    </location>
</feature>
<feature type="transmembrane region" description="Helical" evidence="7">
    <location>
        <begin position="180"/>
        <end position="205"/>
    </location>
</feature>
<accession>A0A6H1P1M2</accession>
<keyword evidence="2 7" id="KW-0813">Transport</keyword>
<dbReference type="CDD" id="cd06261">
    <property type="entry name" value="TM_PBP2"/>
    <property type="match status" value="1"/>
</dbReference>
<reference evidence="9 10" key="1">
    <citation type="submission" date="2020-04" db="EMBL/GenBank/DDBJ databases">
        <title>Genome-Wide Identification of 5-Methylcytosine Sites in Bacterial Genomes By High-Throughput Sequencing of MspJI Restriction Fragments.</title>
        <authorList>
            <person name="Wu V."/>
        </authorList>
    </citation>
    <scope>NUCLEOTIDE SEQUENCE [LARGE SCALE GENOMIC DNA]</scope>
    <source>
        <strain evidence="9 10">S2</strain>
    </source>
</reference>
<dbReference type="SUPFAM" id="SSF161098">
    <property type="entry name" value="MetI-like"/>
    <property type="match status" value="1"/>
</dbReference>
<keyword evidence="5 7" id="KW-1133">Transmembrane helix</keyword>
<sequence length="314" mass="34872">METNIQKTIRKSIGKSINKKSFWTNSRRESLSGVLFIAPEFIGIIGLGVFPLLFSLYLSFTEWNLVGGLKAIHFIGLDNFINVFQDKVFYQALKNNFIFSLVYVPVSIGLSLIIAVLISSAVYFKGFFKVAFFVPYISTMVAVATVFSVLFHPSLGVINKVLHSIGISNPPDWFGSTDSALWAIIIIAVWNVVGYNVVIYIAGLTGVSAELYESAQIDGANKIQQFFHITVPMLGPTTLFLLITSIVNSFKVFDLIAFLTEGGPNNSTNVLVYYIYQEGFQNFRMGYASALSWVLFVIVAVITLVTARAQKEQF</sequence>
<dbReference type="EMBL" id="CP051128">
    <property type="protein sequence ID" value="QIZ07181.1"/>
    <property type="molecule type" value="Genomic_DNA"/>
</dbReference>
<dbReference type="Proteomes" id="UP000501868">
    <property type="component" value="Chromosome"/>
</dbReference>
<evidence type="ECO:0000313" key="9">
    <source>
        <dbReference type="EMBL" id="QIZ07181.1"/>
    </source>
</evidence>
<feature type="domain" description="ABC transmembrane type-1" evidence="8">
    <location>
        <begin position="93"/>
        <end position="306"/>
    </location>
</feature>
<feature type="transmembrane region" description="Helical" evidence="7">
    <location>
        <begin position="97"/>
        <end position="118"/>
    </location>
</feature>
<protein>
    <submittedName>
        <fullName evidence="9">Sugar ABC transporter permease</fullName>
    </submittedName>
</protein>
<evidence type="ECO:0000313" key="10">
    <source>
        <dbReference type="Proteomes" id="UP000501868"/>
    </source>
</evidence>
<feature type="transmembrane region" description="Helical" evidence="7">
    <location>
        <begin position="130"/>
        <end position="151"/>
    </location>
</feature>
<keyword evidence="3" id="KW-1003">Cell membrane</keyword>
<feature type="transmembrane region" description="Helical" evidence="7">
    <location>
        <begin position="287"/>
        <end position="307"/>
    </location>
</feature>
<evidence type="ECO:0000256" key="3">
    <source>
        <dbReference type="ARBA" id="ARBA00022475"/>
    </source>
</evidence>
<evidence type="ECO:0000256" key="1">
    <source>
        <dbReference type="ARBA" id="ARBA00004651"/>
    </source>
</evidence>
<comment type="similarity">
    <text evidence="7">Belongs to the binding-protein-dependent transport system permease family.</text>
</comment>
<dbReference type="GO" id="GO:0055085">
    <property type="term" value="P:transmembrane transport"/>
    <property type="evidence" value="ECO:0007669"/>
    <property type="project" value="InterPro"/>
</dbReference>
<dbReference type="Pfam" id="PF00528">
    <property type="entry name" value="BPD_transp_1"/>
    <property type="match status" value="1"/>
</dbReference>
<dbReference type="AlphaFoldDB" id="A0A6H1P1M2"/>
<evidence type="ECO:0000256" key="7">
    <source>
        <dbReference type="RuleBase" id="RU363032"/>
    </source>
</evidence>
<evidence type="ECO:0000256" key="5">
    <source>
        <dbReference type="ARBA" id="ARBA00022989"/>
    </source>
</evidence>
<feature type="transmembrane region" description="Helical" evidence="7">
    <location>
        <begin position="34"/>
        <end position="60"/>
    </location>
</feature>
<dbReference type="Gene3D" id="1.10.3720.10">
    <property type="entry name" value="MetI-like"/>
    <property type="match status" value="1"/>
</dbReference>
<evidence type="ECO:0000256" key="4">
    <source>
        <dbReference type="ARBA" id="ARBA00022692"/>
    </source>
</evidence>
<dbReference type="GO" id="GO:0005886">
    <property type="term" value="C:plasma membrane"/>
    <property type="evidence" value="ECO:0007669"/>
    <property type="project" value="UniProtKB-SubCell"/>
</dbReference>
<dbReference type="InterPro" id="IPR035906">
    <property type="entry name" value="MetI-like_sf"/>
</dbReference>